<dbReference type="Proteomes" id="UP001522868">
    <property type="component" value="Unassembled WGS sequence"/>
</dbReference>
<dbReference type="PANTHER" id="PTHR47894:SF1">
    <property type="entry name" value="HTH-TYPE TRANSCRIPTIONAL REGULATOR VQSM"/>
    <property type="match status" value="1"/>
</dbReference>
<comment type="caution">
    <text evidence="6">The sequence shown here is derived from an EMBL/GenBank/DDBJ whole genome shotgun (WGS) entry which is preliminary data.</text>
</comment>
<evidence type="ECO:0000256" key="2">
    <source>
        <dbReference type="ARBA" id="ARBA00023125"/>
    </source>
</evidence>
<evidence type="ECO:0000256" key="4">
    <source>
        <dbReference type="SAM" id="MobiDB-lite"/>
    </source>
</evidence>
<dbReference type="Pfam" id="PF12833">
    <property type="entry name" value="HTH_18"/>
    <property type="match status" value="1"/>
</dbReference>
<dbReference type="InterPro" id="IPR032687">
    <property type="entry name" value="AraC-type_N"/>
</dbReference>
<keyword evidence="1" id="KW-0805">Transcription regulation</keyword>
<sequence length="346" mass="37090">MHESPSPTVVASYARAVVDAGSGAGGQGGGPEARTGGPGAPTRWPSAQRLPFAEVRALWDQAVGNDGTGDGYGDPHVGLALGARMGPGTLHVLGHLVVGCASLVEMVALVERFHPLVSQAGVIVSHRGRRATRIAYRPLVPAHTTLPQQIEAIVIGMVTSARWLAGPSWTPESVSFRHPGRGDGALFTDVVGAPVVFGAAENALIVDNADLDLERALPDPELAALHRTHAERLLRDLTPPSDLPERVRRWLADADLERTGPRDLCDALHLSERSLRRLLHEEGTSWRALLNAARHERARQLLVRTDLTLDRVAQLTGLSGAAVLVRAFSRWEGATPGAYRRAARER</sequence>
<dbReference type="EMBL" id="JALPTH010000014">
    <property type="protein sequence ID" value="MCK8678879.1"/>
    <property type="molecule type" value="Genomic_DNA"/>
</dbReference>
<proteinExistence type="predicted"/>
<evidence type="ECO:0000256" key="1">
    <source>
        <dbReference type="ARBA" id="ARBA00023015"/>
    </source>
</evidence>
<evidence type="ECO:0000259" key="5">
    <source>
        <dbReference type="PROSITE" id="PS01124"/>
    </source>
</evidence>
<dbReference type="RefSeq" id="WP_248634526.1">
    <property type="nucleotide sequence ID" value="NZ_JALPTH010000014.1"/>
</dbReference>
<keyword evidence="7" id="KW-1185">Reference proteome</keyword>
<feature type="compositionally biased region" description="Gly residues" evidence="4">
    <location>
        <begin position="22"/>
        <end position="39"/>
    </location>
</feature>
<dbReference type="Pfam" id="PF12625">
    <property type="entry name" value="Arabinose_bd"/>
    <property type="match status" value="1"/>
</dbReference>
<evidence type="ECO:0000313" key="6">
    <source>
        <dbReference type="EMBL" id="MCK8678879.1"/>
    </source>
</evidence>
<feature type="region of interest" description="Disordered" evidence="4">
    <location>
        <begin position="21"/>
        <end position="44"/>
    </location>
</feature>
<protein>
    <submittedName>
        <fullName evidence="6">AraC family transcriptional regulator</fullName>
    </submittedName>
</protein>
<accession>A0ABT0IC19</accession>
<dbReference type="SUPFAM" id="SSF46689">
    <property type="entry name" value="Homeodomain-like"/>
    <property type="match status" value="1"/>
</dbReference>
<dbReference type="InterPro" id="IPR009057">
    <property type="entry name" value="Homeodomain-like_sf"/>
</dbReference>
<feature type="domain" description="HTH araC/xylS-type" evidence="5">
    <location>
        <begin position="245"/>
        <end position="342"/>
    </location>
</feature>
<dbReference type="PROSITE" id="PS01124">
    <property type="entry name" value="HTH_ARAC_FAMILY_2"/>
    <property type="match status" value="1"/>
</dbReference>
<dbReference type="PANTHER" id="PTHR47894">
    <property type="entry name" value="HTH-TYPE TRANSCRIPTIONAL REGULATOR GADX"/>
    <property type="match status" value="1"/>
</dbReference>
<evidence type="ECO:0000256" key="3">
    <source>
        <dbReference type="ARBA" id="ARBA00023163"/>
    </source>
</evidence>
<organism evidence="6 7">
    <name type="scientific">Streptomyces lichenis</name>
    <dbReference type="NCBI Taxonomy" id="2306967"/>
    <lineage>
        <taxon>Bacteria</taxon>
        <taxon>Bacillati</taxon>
        <taxon>Actinomycetota</taxon>
        <taxon>Actinomycetes</taxon>
        <taxon>Kitasatosporales</taxon>
        <taxon>Streptomycetaceae</taxon>
        <taxon>Streptomyces</taxon>
    </lineage>
</organism>
<dbReference type="SMART" id="SM00342">
    <property type="entry name" value="HTH_ARAC"/>
    <property type="match status" value="1"/>
</dbReference>
<keyword evidence="3" id="KW-0804">Transcription</keyword>
<gene>
    <name evidence="6" type="ORF">M1O15_16055</name>
</gene>
<dbReference type="Gene3D" id="1.10.10.60">
    <property type="entry name" value="Homeodomain-like"/>
    <property type="match status" value="1"/>
</dbReference>
<evidence type="ECO:0000313" key="7">
    <source>
        <dbReference type="Proteomes" id="UP001522868"/>
    </source>
</evidence>
<dbReference type="InterPro" id="IPR018060">
    <property type="entry name" value="HTH_AraC"/>
</dbReference>
<keyword evidence="2" id="KW-0238">DNA-binding</keyword>
<reference evidence="6 7" key="1">
    <citation type="submission" date="2022-04" db="EMBL/GenBank/DDBJ databases">
        <title>Streptomyces sp. nov. LCR6-01 isolated from Lichen of Dirinaria sp.</title>
        <authorList>
            <person name="Kanchanasin P."/>
            <person name="Tanasupawat S."/>
            <person name="Phongsopitanun W."/>
        </authorList>
    </citation>
    <scope>NUCLEOTIDE SEQUENCE [LARGE SCALE GENOMIC DNA]</scope>
    <source>
        <strain evidence="6 7">LCR6-01</strain>
    </source>
</reference>
<name>A0ABT0IC19_9ACTN</name>